<feature type="region of interest" description="Disordered" evidence="1">
    <location>
        <begin position="1"/>
        <end position="30"/>
    </location>
</feature>
<reference evidence="3 4" key="1">
    <citation type="submission" date="2014-02" db="EMBL/GenBank/DDBJ databases">
        <title>The genome sequence of Colletotrichum salicis CBS 607.94.</title>
        <authorList>
            <person name="Baroncelli R."/>
            <person name="Thon M.R."/>
        </authorList>
    </citation>
    <scope>NUCLEOTIDE SEQUENCE [LARGE SCALE GENOMIC DNA]</scope>
    <source>
        <strain evidence="3 4">CBS 607.94</strain>
    </source>
</reference>
<comment type="caution">
    <text evidence="3">The sequence shown here is derived from an EMBL/GenBank/DDBJ whole genome shotgun (WGS) entry which is preliminary data.</text>
</comment>
<protein>
    <submittedName>
        <fullName evidence="3">Uncharacterized protein</fullName>
    </submittedName>
</protein>
<organism evidence="3 4">
    <name type="scientific">Colletotrichum salicis</name>
    <dbReference type="NCBI Taxonomy" id="1209931"/>
    <lineage>
        <taxon>Eukaryota</taxon>
        <taxon>Fungi</taxon>
        <taxon>Dikarya</taxon>
        <taxon>Ascomycota</taxon>
        <taxon>Pezizomycotina</taxon>
        <taxon>Sordariomycetes</taxon>
        <taxon>Hypocreomycetidae</taxon>
        <taxon>Glomerellales</taxon>
        <taxon>Glomerellaceae</taxon>
        <taxon>Colletotrichum</taxon>
        <taxon>Colletotrichum acutatum species complex</taxon>
    </lineage>
</organism>
<feature type="transmembrane region" description="Helical" evidence="2">
    <location>
        <begin position="88"/>
        <end position="111"/>
    </location>
</feature>
<feature type="transmembrane region" description="Helical" evidence="2">
    <location>
        <begin position="53"/>
        <end position="76"/>
    </location>
</feature>
<gene>
    <name evidence="3" type="ORF">CSAL01_09691</name>
</gene>
<feature type="transmembrane region" description="Helical" evidence="2">
    <location>
        <begin position="159"/>
        <end position="183"/>
    </location>
</feature>
<evidence type="ECO:0000313" key="3">
    <source>
        <dbReference type="EMBL" id="KXH60358.1"/>
    </source>
</evidence>
<evidence type="ECO:0000256" key="1">
    <source>
        <dbReference type="SAM" id="MobiDB-lite"/>
    </source>
</evidence>
<keyword evidence="2" id="KW-1133">Transmembrane helix</keyword>
<evidence type="ECO:0000256" key="2">
    <source>
        <dbReference type="SAM" id="Phobius"/>
    </source>
</evidence>
<keyword evidence="4" id="KW-1185">Reference proteome</keyword>
<keyword evidence="2" id="KW-0472">Membrane</keyword>
<accession>A0A135UIZ0</accession>
<dbReference type="EMBL" id="JFFI01001397">
    <property type="protein sequence ID" value="KXH60358.1"/>
    <property type="molecule type" value="Genomic_DNA"/>
</dbReference>
<keyword evidence="2" id="KW-0812">Transmembrane</keyword>
<dbReference type="AlphaFoldDB" id="A0A135UIZ0"/>
<sequence>MSIHSPSPPPPYELRDMDPENPGTRAASGAPVARGAVTAVEELSVKHHKMLTYVLGFAWFLTSLILFTCDIVLIHYNFTSNNPDSTEFLFVGTFGAFLGGCITAFTMYNLLGQRNGIFNKHSLSCPSRVNFFITSGINFAVVVVCLCSFRRHAQRNDSWLAASHCFTLAASAISVCPLYRILFKSHAGQCKCMNDAQPPDVAE</sequence>
<evidence type="ECO:0000313" key="4">
    <source>
        <dbReference type="Proteomes" id="UP000070121"/>
    </source>
</evidence>
<feature type="transmembrane region" description="Helical" evidence="2">
    <location>
        <begin position="131"/>
        <end position="153"/>
    </location>
</feature>
<dbReference type="Proteomes" id="UP000070121">
    <property type="component" value="Unassembled WGS sequence"/>
</dbReference>
<name>A0A135UIZ0_9PEZI</name>
<proteinExistence type="predicted"/>
<feature type="compositionally biased region" description="Pro residues" evidence="1">
    <location>
        <begin position="1"/>
        <end position="12"/>
    </location>
</feature>